<evidence type="ECO:0000313" key="12">
    <source>
        <dbReference type="Proteomes" id="UP000572268"/>
    </source>
</evidence>
<comment type="caution">
    <text evidence="11">The sequence shown here is derived from an EMBL/GenBank/DDBJ whole genome shotgun (WGS) entry which is preliminary data.</text>
</comment>
<dbReference type="Proteomes" id="UP000572268">
    <property type="component" value="Unassembled WGS sequence"/>
</dbReference>
<evidence type="ECO:0000256" key="4">
    <source>
        <dbReference type="ARBA" id="ARBA00012329"/>
    </source>
</evidence>
<keyword evidence="8" id="KW-0067">ATP-binding</keyword>
<dbReference type="HAMAP" id="MF_00137">
    <property type="entry name" value="SAICAR_synth"/>
    <property type="match status" value="1"/>
</dbReference>
<dbReference type="SMART" id="SM01001">
    <property type="entry name" value="AIRC"/>
    <property type="match status" value="1"/>
</dbReference>
<evidence type="ECO:0000256" key="1">
    <source>
        <dbReference type="ARBA" id="ARBA00004672"/>
    </source>
</evidence>
<reference evidence="11 12" key="1">
    <citation type="submission" date="2020-04" db="EMBL/GenBank/DDBJ databases">
        <title>Perkinsus olseni comparative genomics.</title>
        <authorList>
            <person name="Bogema D.R."/>
        </authorList>
    </citation>
    <scope>NUCLEOTIDE SEQUENCE [LARGE SCALE GENOMIC DNA]</scope>
    <source>
        <strain evidence="11">ATCC PRA-31</strain>
    </source>
</reference>
<proteinExistence type="inferred from homology"/>
<dbReference type="Pfam" id="PF00731">
    <property type="entry name" value="AIRC"/>
    <property type="match status" value="1"/>
</dbReference>
<evidence type="ECO:0000256" key="5">
    <source>
        <dbReference type="ARBA" id="ARBA00022598"/>
    </source>
</evidence>
<protein>
    <recommendedName>
        <fullName evidence="9">SAICAR synthetase</fullName>
        <ecNumber evidence="4">4.1.1.21</ecNumber>
        <ecNumber evidence="3">6.3.2.6</ecNumber>
    </recommendedName>
</protein>
<keyword evidence="6" id="KW-0547">Nucleotide-binding</keyword>
<keyword evidence="5" id="KW-0436">Ligase</keyword>
<dbReference type="InterPro" id="IPR028923">
    <property type="entry name" value="SAICAR_synt/ADE2_N"/>
</dbReference>
<gene>
    <name evidence="11" type="ORF">FOL46_009475</name>
</gene>
<dbReference type="EC" id="6.3.2.6" evidence="3"/>
<evidence type="ECO:0000256" key="7">
    <source>
        <dbReference type="ARBA" id="ARBA00022755"/>
    </source>
</evidence>
<comment type="pathway">
    <text evidence="2">Purine metabolism; IMP biosynthesis via de novo pathway; 5-amino-1-(5-phospho-D-ribosyl)imidazole-4-carboxylate from 5-amino-1-(5-phospho-D-ribosyl)imidazole (carboxylase route): step 1/1.</text>
</comment>
<dbReference type="GO" id="GO:0005524">
    <property type="term" value="F:ATP binding"/>
    <property type="evidence" value="ECO:0007669"/>
    <property type="project" value="UniProtKB-KW"/>
</dbReference>
<dbReference type="SUPFAM" id="SSF52255">
    <property type="entry name" value="N5-CAIR mutase (phosphoribosylaminoimidazole carboxylase, PurE)"/>
    <property type="match status" value="1"/>
</dbReference>
<dbReference type="GO" id="GO:0006189">
    <property type="term" value="P:'de novo' IMP biosynthetic process"/>
    <property type="evidence" value="ECO:0007669"/>
    <property type="project" value="UniProtKB-UniPathway"/>
</dbReference>
<dbReference type="PANTHER" id="PTHR43700:SF1">
    <property type="entry name" value="PHOSPHORIBOSYLAMINOIMIDAZOLE-SUCCINOCARBOXAMIDE SYNTHASE"/>
    <property type="match status" value="1"/>
</dbReference>
<evidence type="ECO:0000256" key="8">
    <source>
        <dbReference type="ARBA" id="ARBA00022840"/>
    </source>
</evidence>
<evidence type="ECO:0000256" key="6">
    <source>
        <dbReference type="ARBA" id="ARBA00022741"/>
    </source>
</evidence>
<dbReference type="AlphaFoldDB" id="A0A7J6MKL9"/>
<dbReference type="EC" id="4.1.1.21" evidence="4"/>
<dbReference type="GO" id="GO:0005737">
    <property type="term" value="C:cytoplasm"/>
    <property type="evidence" value="ECO:0007669"/>
    <property type="project" value="TreeGrafter"/>
</dbReference>
<dbReference type="GO" id="GO:0004639">
    <property type="term" value="F:phosphoribosylaminoimidazolesuccinocarboxamide synthase activity"/>
    <property type="evidence" value="ECO:0007669"/>
    <property type="project" value="UniProtKB-EC"/>
</dbReference>
<accession>A0A7J6MKL9</accession>
<dbReference type="UniPathway" id="UPA00074">
    <property type="reaction ID" value="UER00130"/>
</dbReference>
<keyword evidence="7" id="KW-0658">Purine biosynthesis</keyword>
<evidence type="ECO:0000259" key="10">
    <source>
        <dbReference type="SMART" id="SM01001"/>
    </source>
</evidence>
<dbReference type="Gene3D" id="3.40.50.1970">
    <property type="match status" value="1"/>
</dbReference>
<dbReference type="SUPFAM" id="SSF56104">
    <property type="entry name" value="SAICAR synthase-like"/>
    <property type="match status" value="1"/>
</dbReference>
<evidence type="ECO:0000256" key="2">
    <source>
        <dbReference type="ARBA" id="ARBA00004747"/>
    </source>
</evidence>
<dbReference type="EMBL" id="JABANN010000087">
    <property type="protein sequence ID" value="KAF4672103.1"/>
    <property type="molecule type" value="Genomic_DNA"/>
</dbReference>
<name>A0A7J6MKL9_PEROL</name>
<organism evidence="11 12">
    <name type="scientific">Perkinsus olseni</name>
    <name type="common">Perkinsus atlanticus</name>
    <dbReference type="NCBI Taxonomy" id="32597"/>
    <lineage>
        <taxon>Eukaryota</taxon>
        <taxon>Sar</taxon>
        <taxon>Alveolata</taxon>
        <taxon>Perkinsozoa</taxon>
        <taxon>Perkinsea</taxon>
        <taxon>Perkinsida</taxon>
        <taxon>Perkinsidae</taxon>
        <taxon>Perkinsus</taxon>
    </lineage>
</organism>
<comment type="pathway">
    <text evidence="1">Purine metabolism; IMP biosynthesis via de novo pathway; 5-amino-1-(5-phospho-D-ribosyl)imidazole-4-carboxamide from 5-amino-1-(5-phospho-D-ribosyl)imidazole-4-carboxylate: step 1/2.</text>
</comment>
<evidence type="ECO:0000256" key="9">
    <source>
        <dbReference type="ARBA" id="ARBA00030409"/>
    </source>
</evidence>
<dbReference type="CDD" id="cd01414">
    <property type="entry name" value="SAICAR_synt_Sc"/>
    <property type="match status" value="1"/>
</dbReference>
<dbReference type="PANTHER" id="PTHR43700">
    <property type="entry name" value="PHOSPHORIBOSYLAMINOIMIDAZOLE-SUCCINOCARBOXAMIDE SYNTHASE"/>
    <property type="match status" value="1"/>
</dbReference>
<dbReference type="Gene3D" id="3.30.470.20">
    <property type="entry name" value="ATP-grasp fold, B domain"/>
    <property type="match status" value="1"/>
</dbReference>
<evidence type="ECO:0000256" key="3">
    <source>
        <dbReference type="ARBA" id="ARBA00012217"/>
    </source>
</evidence>
<feature type="domain" description="PurE" evidence="10">
    <location>
        <begin position="373"/>
        <end position="516"/>
    </location>
</feature>
<dbReference type="Pfam" id="PF01259">
    <property type="entry name" value="SAICAR_synt"/>
    <property type="match status" value="1"/>
</dbReference>
<dbReference type="InterPro" id="IPR000031">
    <property type="entry name" value="PurE_dom"/>
</dbReference>
<evidence type="ECO:0000313" key="11">
    <source>
        <dbReference type="EMBL" id="KAF4672103.1"/>
    </source>
</evidence>
<dbReference type="Gene3D" id="3.30.200.20">
    <property type="entry name" value="Phosphorylase Kinase, domain 1"/>
    <property type="match status" value="1"/>
</dbReference>
<dbReference type="GO" id="GO:0004638">
    <property type="term" value="F:phosphoribosylaminoimidazole carboxylase activity"/>
    <property type="evidence" value="ECO:0007669"/>
    <property type="project" value="UniProtKB-EC"/>
</dbReference>
<sequence length="736" mass="82492">MASAATNKDHYKARIEKNLDNTLAECFIPELGMPKKGKVREIYFTDANVVMVTNDRVSAFDYVLPNMIPFKGQVLNTISQWAMNSTKDIVPNAMVGDHLVDPAVVVQRKMKNVGVECIVRGYLWGSMAAAYEKGDRTFCGLKLEEGLLRYQKFPTPIFTPTTKADVGHDENMTMDEVIRFCGADVAQKIKELSLKLYERGAELMRQRGLILLDTKYEFGIDESGMLHVIDEVNTPDSSRMCDVKEWEEKFPQIQKIMHDGKLDSARSGQSDASWAKCYRNVSELLKDHPHLKPAEFSKQYVRDALLDMGFKPDQDKSVPKLSKEHVVECAYRYIAVCERVTGQSFEWPSETVKLTPEERVCSNLKHHGFIKGCCAAVFAGSDSDMPHIEKCQKELAKYGIPSHYRICSAHKQPTRLEAALQMYNKSIEPMAIIASAGGTDALSGTASFLSVWPVVSCPPDPHNPSCIGNPPLSSNVYVQRPGNAARFIAQMFGSCCNVKSVRKALVDEAEGKMEVVEGRIRHPKGVFNVTKASVTVSGYLTFRENELLFDMDLQVIICYLKVDNIAYDMYGDNLVVIMENKALEAAVARCPIFDRERDFMALDFVREPTAVVLIGVADGRIRHPKGLFIPDPRQPAPYMDGSFRFEDDELRFDIHVVIYECHIDVDGVGYDMLGSDAVIIKISQPLADAIAACPQLERDDFHELEFKPSSDPGQDKIIYSYRGFWAAPFVQSACLV</sequence>